<accession>A0A438C4A1</accession>
<dbReference type="Gene3D" id="3.40.50.2000">
    <property type="entry name" value="Glycogen Phosphorylase B"/>
    <property type="match status" value="1"/>
</dbReference>
<dbReference type="GO" id="GO:0016740">
    <property type="term" value="F:transferase activity"/>
    <property type="evidence" value="ECO:0007669"/>
    <property type="project" value="UniProtKB-KW"/>
</dbReference>
<keyword evidence="1" id="KW-0808">Transferase</keyword>
<organism evidence="1 2">
    <name type="scientific">Vitis vinifera</name>
    <name type="common">Grape</name>
    <dbReference type="NCBI Taxonomy" id="29760"/>
    <lineage>
        <taxon>Eukaryota</taxon>
        <taxon>Viridiplantae</taxon>
        <taxon>Streptophyta</taxon>
        <taxon>Embryophyta</taxon>
        <taxon>Tracheophyta</taxon>
        <taxon>Spermatophyta</taxon>
        <taxon>Magnoliopsida</taxon>
        <taxon>eudicotyledons</taxon>
        <taxon>Gunneridae</taxon>
        <taxon>Pentapetalae</taxon>
        <taxon>rosids</taxon>
        <taxon>Vitales</taxon>
        <taxon>Vitaceae</taxon>
        <taxon>Viteae</taxon>
        <taxon>Vitis</taxon>
    </lineage>
</organism>
<comment type="caution">
    <text evidence="1">The sequence shown here is derived from an EMBL/GenBank/DDBJ whole genome shotgun (WGS) entry which is preliminary data.</text>
</comment>
<name>A0A438C4A1_VITVI</name>
<dbReference type="SUPFAM" id="SSF53756">
    <property type="entry name" value="UDP-Glycosyltransferase/glycogen phosphorylase"/>
    <property type="match status" value="1"/>
</dbReference>
<dbReference type="EMBL" id="QGNW01002553">
    <property type="protein sequence ID" value="RVW18077.1"/>
    <property type="molecule type" value="Genomic_DNA"/>
</dbReference>
<reference evidence="1 2" key="1">
    <citation type="journal article" date="2018" name="PLoS Genet.">
        <title>Population sequencing reveals clonal diversity and ancestral inbreeding in the grapevine cultivar Chardonnay.</title>
        <authorList>
            <person name="Roach M.J."/>
            <person name="Johnson D.L."/>
            <person name="Bohlmann J."/>
            <person name="van Vuuren H.J."/>
            <person name="Jones S.J."/>
            <person name="Pretorius I.S."/>
            <person name="Schmidt S.A."/>
            <person name="Borneman A.R."/>
        </authorList>
    </citation>
    <scope>NUCLEOTIDE SEQUENCE [LARGE SCALE GENOMIC DNA]</scope>
    <source>
        <strain evidence="2">cv. Chardonnay</strain>
        <tissue evidence="1">Leaf</tissue>
    </source>
</reference>
<evidence type="ECO:0000313" key="1">
    <source>
        <dbReference type="EMBL" id="RVW18077.1"/>
    </source>
</evidence>
<dbReference type="AlphaFoldDB" id="A0A438C4A1"/>
<evidence type="ECO:0000313" key="2">
    <source>
        <dbReference type="Proteomes" id="UP000288805"/>
    </source>
</evidence>
<dbReference type="Proteomes" id="UP000288805">
    <property type="component" value="Unassembled WGS sequence"/>
</dbReference>
<gene>
    <name evidence="1" type="primary">UGT79B11_0</name>
    <name evidence="1" type="ORF">CK203_109231</name>
</gene>
<sequence>MAMVKNTKFHIAMYPWFAFRHLTLYLHLSNKLAERDHKITFILLEKTQSQLQYLNLHPTLITFHPLTIPHVDGLHPGAETASDMPFSLITFSPLPRTTPLTKLKQSYVP</sequence>
<proteinExistence type="predicted"/>
<protein>
    <submittedName>
        <fullName evidence="1">UDP-glycosyltransferase 79B11</fullName>
    </submittedName>
</protein>